<dbReference type="InterPro" id="IPR036196">
    <property type="entry name" value="Ptyr_pPase_sf"/>
</dbReference>
<sequence>MQTVLFICTGNYYRSRYAELLFNVLQVPGWCADSRGLRLSMANLGPIWPPVLERLQQRGFSPPHEVRWPLALGEEELVRAALVIALDETEHRPLIQQHFPMWADRIRYWQTPDLPALPAEVAFHRIEQGVQALIDELQTR</sequence>
<dbReference type="OrthoDB" id="9793058at2"/>
<dbReference type="Proteomes" id="UP000002508">
    <property type="component" value="Chromosome"/>
</dbReference>
<dbReference type="InterPro" id="IPR023485">
    <property type="entry name" value="Ptyr_pPase"/>
</dbReference>
<accession>B8G9C5</accession>
<feature type="domain" description="Phosphotyrosine protein phosphatase I" evidence="1">
    <location>
        <begin position="4"/>
        <end position="98"/>
    </location>
</feature>
<protein>
    <submittedName>
        <fullName evidence="2">Protein tyrosine phosphatase</fullName>
    </submittedName>
</protein>
<evidence type="ECO:0000259" key="1">
    <source>
        <dbReference type="Pfam" id="PF01451"/>
    </source>
</evidence>
<dbReference type="Pfam" id="PF01451">
    <property type="entry name" value="LMWPc"/>
    <property type="match status" value="1"/>
</dbReference>
<dbReference type="AlphaFoldDB" id="B8G9C5"/>
<dbReference type="SUPFAM" id="SSF52788">
    <property type="entry name" value="Phosphotyrosine protein phosphatases I"/>
    <property type="match status" value="1"/>
</dbReference>
<dbReference type="Gene3D" id="3.40.50.2300">
    <property type="match status" value="1"/>
</dbReference>
<organism evidence="2 3">
    <name type="scientific">Chloroflexus aggregans (strain MD-66 / DSM 9485)</name>
    <dbReference type="NCBI Taxonomy" id="326427"/>
    <lineage>
        <taxon>Bacteria</taxon>
        <taxon>Bacillati</taxon>
        <taxon>Chloroflexota</taxon>
        <taxon>Chloroflexia</taxon>
        <taxon>Chloroflexales</taxon>
        <taxon>Chloroflexineae</taxon>
        <taxon>Chloroflexaceae</taxon>
        <taxon>Chloroflexus</taxon>
    </lineage>
</organism>
<dbReference type="KEGG" id="cag:Cagg_1511"/>
<dbReference type="RefSeq" id="WP_015940274.1">
    <property type="nucleotide sequence ID" value="NC_011831.1"/>
</dbReference>
<reference evidence="2" key="1">
    <citation type="submission" date="2008-12" db="EMBL/GenBank/DDBJ databases">
        <title>Complete sequence of Chloroflexus aggregans DSM 9485.</title>
        <authorList>
            <consortium name="US DOE Joint Genome Institute"/>
            <person name="Lucas S."/>
            <person name="Copeland A."/>
            <person name="Lapidus A."/>
            <person name="Glavina del Rio T."/>
            <person name="Dalin E."/>
            <person name="Tice H."/>
            <person name="Pitluck S."/>
            <person name="Foster B."/>
            <person name="Larimer F."/>
            <person name="Land M."/>
            <person name="Hauser L."/>
            <person name="Kyrpides N."/>
            <person name="Mikhailova N."/>
            <person name="Bryant D."/>
            <person name="Richardson P."/>
        </authorList>
    </citation>
    <scope>NUCLEOTIDE SEQUENCE</scope>
    <source>
        <strain evidence="2">DSM 9485</strain>
    </source>
</reference>
<dbReference type="eggNOG" id="COG0394">
    <property type="taxonomic scope" value="Bacteria"/>
</dbReference>
<evidence type="ECO:0000313" key="2">
    <source>
        <dbReference type="EMBL" id="ACL24415.1"/>
    </source>
</evidence>
<evidence type="ECO:0000313" key="3">
    <source>
        <dbReference type="Proteomes" id="UP000002508"/>
    </source>
</evidence>
<proteinExistence type="predicted"/>
<dbReference type="HOGENOM" id="CLU_1757434_0_0_0"/>
<name>B8G9C5_CHLAD</name>
<dbReference type="STRING" id="326427.Cagg_1511"/>
<keyword evidence="3" id="KW-1185">Reference proteome</keyword>
<dbReference type="EMBL" id="CP001337">
    <property type="protein sequence ID" value="ACL24415.1"/>
    <property type="molecule type" value="Genomic_DNA"/>
</dbReference>
<gene>
    <name evidence="2" type="ordered locus">Cagg_1511</name>
</gene>